<dbReference type="RefSeq" id="WP_100712499.1">
    <property type="nucleotide sequence ID" value="NZ_NPDY01000001.1"/>
</dbReference>
<dbReference type="InterPro" id="IPR001135">
    <property type="entry name" value="NADH_Q_OxRdtase_suD"/>
</dbReference>
<dbReference type="Gene3D" id="1.10.645.10">
    <property type="entry name" value="Cytochrome-c3 Hydrogenase, chain B"/>
    <property type="match status" value="1"/>
</dbReference>
<evidence type="ECO:0000313" key="5">
    <source>
        <dbReference type="Proteomes" id="UP000231962"/>
    </source>
</evidence>
<proteinExistence type="predicted"/>
<organism evidence="4 6">
    <name type="scientific">Leptospira perolatii</name>
    <dbReference type="NCBI Taxonomy" id="2023191"/>
    <lineage>
        <taxon>Bacteria</taxon>
        <taxon>Pseudomonadati</taxon>
        <taxon>Spirochaetota</taxon>
        <taxon>Spirochaetia</taxon>
        <taxon>Leptospirales</taxon>
        <taxon>Leptospiraceae</taxon>
        <taxon>Leptospira</taxon>
    </lineage>
</organism>
<protein>
    <recommendedName>
        <fullName evidence="2">NADH-quinone oxidoreductase subunit D domain-containing protein</fullName>
    </recommendedName>
</protein>
<reference evidence="5 6" key="1">
    <citation type="submission" date="2017-07" db="EMBL/GenBank/DDBJ databases">
        <title>Leptospira spp. isolated from tropical soils.</title>
        <authorList>
            <person name="Thibeaux R."/>
            <person name="Iraola G."/>
            <person name="Ferres I."/>
            <person name="Bierque E."/>
            <person name="Girault D."/>
            <person name="Soupe-Gilbert M.-E."/>
            <person name="Picardeau M."/>
            <person name="Goarant C."/>
        </authorList>
    </citation>
    <scope>NUCLEOTIDE SEQUENCE [LARGE SCALE GENOMIC DNA]</scope>
    <source>
        <strain evidence="4 6">FH1-B-B1</strain>
        <strain evidence="3 5">FH1-B-C1</strain>
    </source>
</reference>
<gene>
    <name evidence="3" type="ORF">CH360_03230</name>
    <name evidence="4" type="ORF">CH373_03235</name>
</gene>
<keyword evidence="1" id="KW-0560">Oxidoreductase</keyword>
<feature type="domain" description="NADH-quinone oxidoreductase subunit D" evidence="2">
    <location>
        <begin position="226"/>
        <end position="390"/>
    </location>
</feature>
<dbReference type="InterPro" id="IPR029014">
    <property type="entry name" value="NiFe-Hase_large"/>
</dbReference>
<dbReference type="Pfam" id="PF00346">
    <property type="entry name" value="Complex1_49kDa"/>
    <property type="match status" value="1"/>
</dbReference>
<comment type="caution">
    <text evidence="4">The sequence shown here is derived from an EMBL/GenBank/DDBJ whole genome shotgun (WGS) entry which is preliminary data.</text>
</comment>
<dbReference type="GO" id="GO:0051287">
    <property type="term" value="F:NAD binding"/>
    <property type="evidence" value="ECO:0007669"/>
    <property type="project" value="InterPro"/>
</dbReference>
<evidence type="ECO:0000256" key="1">
    <source>
        <dbReference type="ARBA" id="ARBA00023002"/>
    </source>
</evidence>
<evidence type="ECO:0000259" key="2">
    <source>
        <dbReference type="Pfam" id="PF00346"/>
    </source>
</evidence>
<dbReference type="Proteomes" id="UP000231962">
    <property type="component" value="Unassembled WGS sequence"/>
</dbReference>
<dbReference type="GO" id="GO:0048038">
    <property type="term" value="F:quinone binding"/>
    <property type="evidence" value="ECO:0007669"/>
    <property type="project" value="InterPro"/>
</dbReference>
<keyword evidence="5" id="KW-1185">Reference proteome</keyword>
<dbReference type="PANTHER" id="PTHR43485">
    <property type="entry name" value="HYDROGENASE-4 COMPONENT G"/>
    <property type="match status" value="1"/>
</dbReference>
<evidence type="ECO:0000313" key="4">
    <source>
        <dbReference type="EMBL" id="PJZ75047.1"/>
    </source>
</evidence>
<dbReference type="OrthoDB" id="9801496at2"/>
<evidence type="ECO:0000313" key="3">
    <source>
        <dbReference type="EMBL" id="PJZ71514.1"/>
    </source>
</evidence>
<sequence>MADRKSKIATGLFYPAQGTDYYVFKISQSNLFMETQKKGVSDLLNMLMDRKYPLWLLRHSLGTSELPEDYTDRDAREYLSLKREAYVSRLYKQGTLRGLKYSGLKIPILEGCYSHAVGPIHAGVIEPGHFRFVVNGEQIQNLEIRLGFQKRGILSKLVGCDPIRAMAIAETISGDSTVAYSYAFSKAFESAFQWKVSPDVELWRMVLLEVERIAVHIGDMGAIAGDIGYYPLLGVCSTDRGVPLGFMETLVGNRMGKGALYPGEVRANPKLVASDLKDIKKKLVALLRKIEIHFGKAARDSTIRERLQNCGILRTTQAYTNGVIGMACRATGMKLDLRYGQPLYSHAKEPLQLDHDPASFHGDAWSRFYLRFLEFQASSHWLLQVIETLNLDASGKGAFRVLKEKPEVKGSGPFYAGVEGWRGSNLVALLLNQNGTIKEAYIRDPSVLNWHALEIAIRGELVGDFPLNNKSFNLSYVGVDL</sequence>
<dbReference type="InterPro" id="IPR052197">
    <property type="entry name" value="ComplexI_49kDa-like"/>
</dbReference>
<dbReference type="Proteomes" id="UP000231990">
    <property type="component" value="Unassembled WGS sequence"/>
</dbReference>
<dbReference type="GO" id="GO:0016651">
    <property type="term" value="F:oxidoreductase activity, acting on NAD(P)H"/>
    <property type="evidence" value="ECO:0007669"/>
    <property type="project" value="InterPro"/>
</dbReference>
<dbReference type="EMBL" id="NPDZ01000001">
    <property type="protein sequence ID" value="PJZ75047.1"/>
    <property type="molecule type" value="Genomic_DNA"/>
</dbReference>
<dbReference type="SUPFAM" id="SSF56762">
    <property type="entry name" value="HydB/Nqo4-like"/>
    <property type="match status" value="1"/>
</dbReference>
<dbReference type="PANTHER" id="PTHR43485:SF1">
    <property type="entry name" value="FORMATE HYDROGENLYASE SUBUNIT 5-RELATED"/>
    <property type="match status" value="1"/>
</dbReference>
<dbReference type="AlphaFoldDB" id="A0A2M9ZSH5"/>
<name>A0A2M9ZSH5_9LEPT</name>
<accession>A0A2M9ZSH5</accession>
<evidence type="ECO:0000313" key="6">
    <source>
        <dbReference type="Proteomes" id="UP000231990"/>
    </source>
</evidence>
<dbReference type="EMBL" id="NPDY01000001">
    <property type="protein sequence ID" value="PJZ71514.1"/>
    <property type="molecule type" value="Genomic_DNA"/>
</dbReference>